<dbReference type="GO" id="GO:0008270">
    <property type="term" value="F:zinc ion binding"/>
    <property type="evidence" value="ECO:0007669"/>
    <property type="project" value="UniProtKB-KW"/>
</dbReference>
<keyword evidence="4" id="KW-0862">Zinc</keyword>
<evidence type="ECO:0000256" key="3">
    <source>
        <dbReference type="ARBA" id="ARBA00022771"/>
    </source>
</evidence>
<comment type="subcellular location">
    <subcellularLocation>
        <location evidence="1">Nucleus</location>
    </subcellularLocation>
</comment>
<dbReference type="GO" id="GO:0003700">
    <property type="term" value="F:DNA-binding transcription factor activity"/>
    <property type="evidence" value="ECO:0007669"/>
    <property type="project" value="TreeGrafter"/>
</dbReference>
<dbReference type="PANTHER" id="PTHR13006:SF9">
    <property type="entry name" value="GLUCOSE TRANSPORTER 4 ENHANCER FACTOR, ISOFORM G"/>
    <property type="match status" value="1"/>
</dbReference>
<dbReference type="WBParaSite" id="TREG1_56500.1">
    <property type="protein sequence ID" value="TREG1_56500.1"/>
    <property type="gene ID" value="TREG1_56500"/>
</dbReference>
<reference evidence="10" key="1">
    <citation type="submission" date="2022-06" db="EMBL/GenBank/DDBJ databases">
        <authorList>
            <person name="Berger JAMES D."/>
            <person name="Berger JAMES D."/>
        </authorList>
    </citation>
    <scope>NUCLEOTIDE SEQUENCE [LARGE SCALE GENOMIC DNA]</scope>
</reference>
<feature type="region of interest" description="Disordered" evidence="9">
    <location>
        <begin position="200"/>
        <end position="231"/>
    </location>
</feature>
<dbReference type="Proteomes" id="UP000050795">
    <property type="component" value="Unassembled WGS sequence"/>
</dbReference>
<dbReference type="GO" id="GO:0006357">
    <property type="term" value="P:regulation of transcription by RNA polymerase II"/>
    <property type="evidence" value="ECO:0007669"/>
    <property type="project" value="TreeGrafter"/>
</dbReference>
<evidence type="ECO:0000256" key="1">
    <source>
        <dbReference type="ARBA" id="ARBA00004123"/>
    </source>
</evidence>
<dbReference type="SMART" id="SM01366">
    <property type="entry name" value="c-clamp"/>
    <property type="match status" value="1"/>
</dbReference>
<organism evidence="10 11">
    <name type="scientific">Trichobilharzia regenti</name>
    <name type="common">Nasal bird schistosome</name>
    <dbReference type="NCBI Taxonomy" id="157069"/>
    <lineage>
        <taxon>Eukaryota</taxon>
        <taxon>Metazoa</taxon>
        <taxon>Spiralia</taxon>
        <taxon>Lophotrochozoa</taxon>
        <taxon>Platyhelminthes</taxon>
        <taxon>Trematoda</taxon>
        <taxon>Digenea</taxon>
        <taxon>Strigeidida</taxon>
        <taxon>Schistosomatoidea</taxon>
        <taxon>Schistosomatidae</taxon>
        <taxon>Trichobilharzia</taxon>
    </lineage>
</organism>
<dbReference type="PANTHER" id="PTHR13006">
    <property type="entry name" value="PAPILLOMAVIRUS REGULATORY FACTOR PRF-1"/>
    <property type="match status" value="1"/>
</dbReference>
<keyword evidence="6" id="KW-0238">DNA-binding</keyword>
<keyword evidence="7" id="KW-0804">Transcription</keyword>
<keyword evidence="5" id="KW-0805">Transcription regulation</keyword>
<evidence type="ECO:0000256" key="2">
    <source>
        <dbReference type="ARBA" id="ARBA00022723"/>
    </source>
</evidence>
<keyword evidence="3" id="KW-0863">Zinc-finger</keyword>
<keyword evidence="2" id="KW-0479">Metal-binding</keyword>
<evidence type="ECO:0000256" key="8">
    <source>
        <dbReference type="ARBA" id="ARBA00023242"/>
    </source>
</evidence>
<dbReference type="InterPro" id="IPR052253">
    <property type="entry name" value="CR1/CR2-DNA-binding_regulator"/>
</dbReference>
<evidence type="ECO:0000256" key="6">
    <source>
        <dbReference type="ARBA" id="ARBA00023125"/>
    </source>
</evidence>
<keyword evidence="10" id="KW-1185">Reference proteome</keyword>
<name>A0AA85JX25_TRIRE</name>
<evidence type="ECO:0008006" key="12">
    <source>
        <dbReference type="Google" id="ProtNLM"/>
    </source>
</evidence>
<dbReference type="GO" id="GO:0000978">
    <property type="term" value="F:RNA polymerase II cis-regulatory region sequence-specific DNA binding"/>
    <property type="evidence" value="ECO:0007669"/>
    <property type="project" value="TreeGrafter"/>
</dbReference>
<protein>
    <recommendedName>
        <fullName evidence="12">Zinc finger protein</fullName>
    </recommendedName>
</protein>
<feature type="compositionally biased region" description="Polar residues" evidence="9">
    <location>
        <begin position="217"/>
        <end position="231"/>
    </location>
</feature>
<dbReference type="GO" id="GO:0005634">
    <property type="term" value="C:nucleus"/>
    <property type="evidence" value="ECO:0007669"/>
    <property type="project" value="UniProtKB-SubCell"/>
</dbReference>
<proteinExistence type="predicted"/>
<reference evidence="11" key="2">
    <citation type="submission" date="2023-11" db="UniProtKB">
        <authorList>
            <consortium name="WormBaseParasite"/>
        </authorList>
    </citation>
    <scope>IDENTIFICATION</scope>
</reference>
<sequence>MPELNMFTVRPADGSSSLVTRGLEDILPSTPQQSILTPPTEDEWDSDIIGCDESEQNTSNVASLASQHEASVSDSFSHPLFIDVPSRTSIDEGPSYEPMTTFSGLPSNSTASFSLSPILGSSDVVDVSIPKPSVEHFASSQKTFTDDNPFSNPSSTFGTSLPSHGFVDSPFFTCSSAQRMSPTKNDVYFHKSWDAFSSQPELSTKERMRAHSGGLNLENQSINPSYPTNVPNRASVDQIVDTVIRWIESVSFNTMSDSGAWDKIDVNELKEAMKTLLTPSNMHECDRSRSCSVDSCKPEISPSLLEQSHFPVMGKSSEGNIPLPSGNISVSPRQIPGIINKECVSPNLHIQPTEFQVCDPQQHERSQYYIMKHASKCPRYTSKFSEQSAKEKLPPTGVCGCKSSQEETANTNLSHVNPFCKDSPVVSSSIVYPLDPRSDSCYVLTGADASTNPLAYAQKILPSLINERGSLSFQLLSSILAHSRNESNQDGQRSMLLDGLKQALSSILLSSTNVPSATSTNVVCYGTDPVYSKTHSQILCEDKLQSTTGYVTPVRRHLSCVGSTDNLSPGSVVDSPTHNICLDSQNETRSRYSHPSESDSCFSESCISPSHISIEHHKETRMVSSSYPGGGGADMLHRAFLPSRGQEYRSGDFPFLGISPTSEQGQTLSHESAMRTDMEASRTSKCYTTCSGSLPSQPRKLDYKDSTVPLRIGLPSLTTSGRIDVRKCRKVYGIENRDQWCNQCKWKKACRRFPNPCLTSTKHPHGSSTNRNVVLPTEKSGSRQSFDSSMSEICVTCSSIYPSDMNIPTMAAATSSCSSSSCSWPISSSSVAKTLSNSLTDPFNNQTRQ</sequence>
<evidence type="ECO:0000256" key="7">
    <source>
        <dbReference type="ARBA" id="ARBA00023163"/>
    </source>
</evidence>
<evidence type="ECO:0000256" key="5">
    <source>
        <dbReference type="ARBA" id="ARBA00023015"/>
    </source>
</evidence>
<evidence type="ECO:0000313" key="11">
    <source>
        <dbReference type="WBParaSite" id="TREG1_56500.1"/>
    </source>
</evidence>
<evidence type="ECO:0000313" key="10">
    <source>
        <dbReference type="Proteomes" id="UP000050795"/>
    </source>
</evidence>
<dbReference type="AlphaFoldDB" id="A0AA85JX25"/>
<keyword evidence="8" id="KW-0539">Nucleus</keyword>
<accession>A0AA85JX25</accession>
<evidence type="ECO:0000256" key="4">
    <source>
        <dbReference type="ARBA" id="ARBA00022833"/>
    </source>
</evidence>
<evidence type="ECO:0000256" key="9">
    <source>
        <dbReference type="SAM" id="MobiDB-lite"/>
    </source>
</evidence>